<feature type="transmembrane region" description="Helical" evidence="2">
    <location>
        <begin position="1579"/>
        <end position="1599"/>
    </location>
</feature>
<evidence type="ECO:0000313" key="4">
    <source>
        <dbReference type="EMBL" id="MBE6500882.1"/>
    </source>
</evidence>
<feature type="domain" description="CobN/magnesium chelatase" evidence="3">
    <location>
        <begin position="289"/>
        <end position="1351"/>
    </location>
</feature>
<comment type="caution">
    <text evidence="4">The sequence shown here is derived from an EMBL/GenBank/DDBJ whole genome shotgun (WGS) entry which is preliminary data.</text>
</comment>
<dbReference type="SUPFAM" id="SSF49478">
    <property type="entry name" value="Cna protein B-type domain"/>
    <property type="match status" value="1"/>
</dbReference>
<feature type="compositionally biased region" description="Low complexity" evidence="1">
    <location>
        <begin position="1479"/>
        <end position="1522"/>
    </location>
</feature>
<dbReference type="Pfam" id="PF02514">
    <property type="entry name" value="CobN-Mg_chel"/>
    <property type="match status" value="1"/>
</dbReference>
<reference evidence="4" key="1">
    <citation type="submission" date="2019-04" db="EMBL/GenBank/DDBJ databases">
        <title>Evolution of Biomass-Degrading Anaerobic Consortia Revealed by Metagenomics.</title>
        <authorList>
            <person name="Peng X."/>
        </authorList>
    </citation>
    <scope>NUCLEOTIDE SEQUENCE</scope>
    <source>
        <strain evidence="4">SIG18</strain>
    </source>
</reference>
<keyword evidence="2" id="KW-0812">Transmembrane</keyword>
<keyword evidence="2" id="KW-1133">Transmembrane helix</keyword>
<dbReference type="EMBL" id="SUTK01000001">
    <property type="protein sequence ID" value="MBE6500882.1"/>
    <property type="molecule type" value="Genomic_DNA"/>
</dbReference>
<dbReference type="InterPro" id="IPR003672">
    <property type="entry name" value="CobN/Mg_chltase"/>
</dbReference>
<proteinExistence type="predicted"/>
<evidence type="ECO:0000256" key="1">
    <source>
        <dbReference type="SAM" id="MobiDB-lite"/>
    </source>
</evidence>
<dbReference type="InterPro" id="IPR013783">
    <property type="entry name" value="Ig-like_fold"/>
</dbReference>
<evidence type="ECO:0000256" key="2">
    <source>
        <dbReference type="SAM" id="Phobius"/>
    </source>
</evidence>
<keyword evidence="2" id="KW-0472">Membrane</keyword>
<name>A0A8T3V2Y4_9EURY</name>
<dbReference type="Gene3D" id="2.60.40.10">
    <property type="entry name" value="Immunoglobulins"/>
    <property type="match status" value="1"/>
</dbReference>
<dbReference type="PANTHER" id="PTHR44119:SF4">
    <property type="entry name" value="AEROBIC COBALTOCHELATASE SUBUNIT COBN"/>
    <property type="match status" value="1"/>
</dbReference>
<feature type="region of interest" description="Disordered" evidence="1">
    <location>
        <begin position="1476"/>
        <end position="1558"/>
    </location>
</feature>
<organism evidence="4 5">
    <name type="scientific">Methanobrevibacter thaueri</name>
    <dbReference type="NCBI Taxonomy" id="190975"/>
    <lineage>
        <taxon>Archaea</taxon>
        <taxon>Methanobacteriati</taxon>
        <taxon>Methanobacteriota</taxon>
        <taxon>Methanomada group</taxon>
        <taxon>Methanobacteria</taxon>
        <taxon>Methanobacteriales</taxon>
        <taxon>Methanobacteriaceae</taxon>
        <taxon>Methanobrevibacter</taxon>
    </lineage>
</organism>
<dbReference type="Proteomes" id="UP000783037">
    <property type="component" value="Unassembled WGS sequence"/>
</dbReference>
<dbReference type="PANTHER" id="PTHR44119">
    <property type="entry name" value="MAGNESIUM-CHELATASE SUBUNIT CHLH, CHLOROPLASTIC"/>
    <property type="match status" value="1"/>
</dbReference>
<feature type="compositionally biased region" description="Low complexity" evidence="1">
    <location>
        <begin position="1535"/>
        <end position="1558"/>
    </location>
</feature>
<evidence type="ECO:0000313" key="5">
    <source>
        <dbReference type="Proteomes" id="UP000783037"/>
    </source>
</evidence>
<evidence type="ECO:0000259" key="3">
    <source>
        <dbReference type="Pfam" id="PF02514"/>
    </source>
</evidence>
<protein>
    <submittedName>
        <fullName evidence="4">Cobalamin biosynthesis protein CobN</fullName>
    </submittedName>
</protein>
<sequence>MLLVFSVSCVFAGDNETISDVVSAPSELEEITQVPDVPDVQSSQSDEGILEAGNNVINVHVYDSFNETGKTWTEDGIELKGATVKLYENSTNKLISTQTTNNNGIATFTGLGSQIYNLEFTYLTYNPIYLKGIDFTKNSGTLDIKDVMFVPDMLLLVDYASHNEKVDLLMNMSRRVAYISTTNFDESRAWLAEYANYIHIDMFAENSAYNKFTAAYLKQLLKNSPANNKYKVAYTFGVYSQEILNTTGMHIIGANPSNNIYDTIENTYIGSYFQAEDIKDSTVLVKNMENYFNYVRYLIEPEKYSNPTLTDDGIPMMSPECGFYHPDLGMYTLVPEANLIHEWITTNPGYSKTPDGSLNWMNENYQNWVERELNPKSLFSDFENDYEAKFSPDKKLIAIATYYGGGDVVDALIRSYAASGRPAFNVFKTSTAPSMSSILKGITNSSRLGISLITSLYSWSLSYANGSAEPDLSEIDLAVLKGVNEISEYSFNSELGPQIEWTYAVTYPSFEGVYGPVILSYVDDAGDTHVIQTGVDKMVKLSCGWADLKDLENHDKTIAIVLYNYPPGKAEIGASYLNVTQSTYDLIVKLYEQGYDTGGDIRERMTPQELEDRIFKMGNKGSWAYGLLRQYVEENYNELVKHNQLISTRDFRNLIRDIPADLIKNMTDYWGSGLGPSMVYNGTDEQYMIVPGMWFGKVFVTFQPSRGWEELKTVENYHDLTLPPTQYYVSFYKWLDKTAKVNAIVNMGTHGTLEWLPGTNLGAVAGDWTFELTLNPTLYPYIVSNPGEAMVARDRIAALLITHMTPAMVTSGLYGNYTVLNNYITYYKDQVALDVSSNAEEYKAKIIKLAPTLGFRNFTEAETFDQWLDDLHLYLEAMSDDFISYGLHTLGKILTGEELVEEVITITTSQTKIYTYIMEFLYPELKGMNFYEDISGNLNYLVQASAIKQFLRDYVTDLVNGSSISDLAQKYNIPVGSSLYNSTLYAEQVIVNIQNNNEWNAILTALEGGYVKSGLFADPSYGDSIPTGYDGYASDPTRMPSESAYESAIKIVDLLLSEYYEKHGKWPELTSLILWGTEISRTEGIGVAEFLYFLGCKPVWADNGKVIGVEMLPLDKLTVKLTNGSVVNRPRIDVFASIVTSNKDWLSWMLKAVKLAAFAEGENATNNYVKKHYAENPSLDRLFGLPGNVLEGTGMSTLIPNTADWDINTVNEFAMDVYLSRVSYSWTIDDNGNIVITNQKDNFIYLLNKTDLITQNFDSTWRLFDSDDYYDWFGGLYNAANILKERSGQERPDTSFVDIRSKNNYIARTYEEEIDFEIRTMLLNPKYYMPLITGGGAGMNSYAARIQNMFGGLTVSGNNLDTQLGNQLANELLGMDGYVNSATTASGYQTSLAWMIYLADQGTWHTDMKTYKELVDKYIDNVNKYGVACCHHTCKNLAFNAQLIQMSSLTPAEKQKFAEILAQATNTDPLYQMPEEENQASNSQQQGGSSNGDSNSGNQNSNAQQLVNGTSNDRSSSSDGGRTAVGADGSESGDARSASELSSSSSSASDSGSGESGAKAYELSENSAAKSASATESSMPIFVIIAIIVLIAIFLVGYVRNDEDEYDDY</sequence>
<gene>
    <name evidence="4" type="ORF">E7Z79_00375</name>
</gene>
<accession>A0A8T3V2Y4</accession>